<dbReference type="InterPro" id="IPR018109">
    <property type="entry name" value="Folylpolyglutamate_synth_CS"/>
</dbReference>
<dbReference type="PANTHER" id="PTHR11136">
    <property type="entry name" value="FOLYLPOLYGLUTAMATE SYNTHASE-RELATED"/>
    <property type="match status" value="1"/>
</dbReference>
<evidence type="ECO:0000256" key="19">
    <source>
        <dbReference type="ARBA" id="ARBA00047808"/>
    </source>
</evidence>
<keyword evidence="10" id="KW-0479">Metal-binding</keyword>
<dbReference type="GO" id="GO:0005737">
    <property type="term" value="C:cytoplasm"/>
    <property type="evidence" value="ECO:0007669"/>
    <property type="project" value="TreeGrafter"/>
</dbReference>
<dbReference type="AlphaFoldDB" id="A0A0B8T3T9"/>
<reference evidence="26" key="1">
    <citation type="submission" date="2014-04" db="EMBL/GenBank/DDBJ databases">
        <title>Whole-Genome optical mapping and complete genome sequence of Sphingobacterium deserti sp. nov., a new spaces isolated from desert in the west of China.</title>
        <authorList>
            <person name="Teng C."/>
            <person name="Zhou Z."/>
            <person name="Li X."/>
            <person name="Chen M."/>
            <person name="Lin M."/>
            <person name="Wang L."/>
            <person name="Su S."/>
            <person name="Zhang C."/>
            <person name="Zhang W."/>
        </authorList>
    </citation>
    <scope>NUCLEOTIDE SEQUENCE [LARGE SCALE GENOMIC DNA]</scope>
    <source>
        <strain evidence="26">ACCC05744</strain>
    </source>
</reference>
<reference evidence="25 26" key="2">
    <citation type="journal article" date="2015" name="PLoS ONE">
        <title>Whole-Genome Optical Mapping and Finished Genome Sequence of Sphingobacterium deserti sp. nov., a New Species Isolated from the Western Desert of China.</title>
        <authorList>
            <person name="Teng C."/>
            <person name="Zhou Z."/>
            <person name="Molnar I."/>
            <person name="Li X."/>
            <person name="Tang R."/>
            <person name="Chen M."/>
            <person name="Wang L."/>
            <person name="Su S."/>
            <person name="Zhang W."/>
            <person name="Lin M."/>
        </authorList>
    </citation>
    <scope>NUCLEOTIDE SEQUENCE [LARGE SCALE GENOMIC DNA]</scope>
    <source>
        <strain evidence="26">ACCC05744</strain>
    </source>
</reference>
<evidence type="ECO:0000259" key="24">
    <source>
        <dbReference type="Pfam" id="PF08245"/>
    </source>
</evidence>
<comment type="catalytic activity">
    <reaction evidence="21">
        <text>7,8-dihydropteroate + L-glutamate + ATP = 7,8-dihydrofolate + ADP + phosphate + H(+)</text>
        <dbReference type="Rhea" id="RHEA:23584"/>
        <dbReference type="ChEBI" id="CHEBI:15378"/>
        <dbReference type="ChEBI" id="CHEBI:17839"/>
        <dbReference type="ChEBI" id="CHEBI:29985"/>
        <dbReference type="ChEBI" id="CHEBI:30616"/>
        <dbReference type="ChEBI" id="CHEBI:43474"/>
        <dbReference type="ChEBI" id="CHEBI:57451"/>
        <dbReference type="ChEBI" id="CHEBI:456216"/>
        <dbReference type="EC" id="6.3.2.12"/>
    </reaction>
</comment>
<evidence type="ECO:0000256" key="15">
    <source>
        <dbReference type="ARBA" id="ARBA00030048"/>
    </source>
</evidence>
<evidence type="ECO:0000256" key="21">
    <source>
        <dbReference type="ARBA" id="ARBA00049161"/>
    </source>
</evidence>
<evidence type="ECO:0000256" key="5">
    <source>
        <dbReference type="ARBA" id="ARBA00008276"/>
    </source>
</evidence>
<dbReference type="Gene3D" id="3.40.1190.10">
    <property type="entry name" value="Mur-like, catalytic domain"/>
    <property type="match status" value="1"/>
</dbReference>
<dbReference type="Gene3D" id="3.90.190.20">
    <property type="entry name" value="Mur ligase, C-terminal domain"/>
    <property type="match status" value="1"/>
</dbReference>
<dbReference type="PIRSF" id="PIRSF001563">
    <property type="entry name" value="Folylpolyglu_synth"/>
    <property type="match status" value="1"/>
</dbReference>
<evidence type="ECO:0000313" key="26">
    <source>
        <dbReference type="Proteomes" id="UP000031802"/>
    </source>
</evidence>
<feature type="domain" description="Mur ligase C-terminal" evidence="23">
    <location>
        <begin position="304"/>
        <end position="421"/>
    </location>
</feature>
<evidence type="ECO:0000256" key="13">
    <source>
        <dbReference type="ARBA" id="ARBA00022842"/>
    </source>
</evidence>
<dbReference type="InterPro" id="IPR036615">
    <property type="entry name" value="Mur_ligase_C_dom_sf"/>
</dbReference>
<dbReference type="EC" id="6.3.2.17" evidence="7"/>
<evidence type="ECO:0000256" key="8">
    <source>
        <dbReference type="ARBA" id="ARBA00019357"/>
    </source>
</evidence>
<evidence type="ECO:0000256" key="4">
    <source>
        <dbReference type="ARBA" id="ARBA00005150"/>
    </source>
</evidence>
<comment type="pathway">
    <text evidence="3">Cofactor biosynthesis; tetrahydrofolate biosynthesis; 7,8-dihydrofolate from 2-amino-4-hydroxy-6-hydroxymethyl-7,8-dihydropteridine diphosphate and 4-aminobenzoate: step 2/2.</text>
</comment>
<comment type="catalytic activity">
    <reaction evidence="18">
        <text>(6S)-5,6,7,8-tetrahydrofolyl-(gamma-L-Glu)(n) + L-glutamate + ATP = (6S)-5,6,7,8-tetrahydrofolyl-(gamma-L-Glu)(n+1) + ADP + phosphate + H(+)</text>
        <dbReference type="Rhea" id="RHEA:10580"/>
        <dbReference type="Rhea" id="RHEA-COMP:14738"/>
        <dbReference type="Rhea" id="RHEA-COMP:14740"/>
        <dbReference type="ChEBI" id="CHEBI:15378"/>
        <dbReference type="ChEBI" id="CHEBI:29985"/>
        <dbReference type="ChEBI" id="CHEBI:30616"/>
        <dbReference type="ChEBI" id="CHEBI:43474"/>
        <dbReference type="ChEBI" id="CHEBI:141005"/>
        <dbReference type="ChEBI" id="CHEBI:456216"/>
        <dbReference type="EC" id="6.3.2.17"/>
    </reaction>
</comment>
<evidence type="ECO:0000256" key="17">
    <source>
        <dbReference type="ARBA" id="ARBA00032510"/>
    </source>
</evidence>
<comment type="catalytic activity">
    <reaction evidence="19">
        <text>10-formyltetrahydrofolyl-(gamma-L-Glu)(n) + L-glutamate + ATP = 10-formyltetrahydrofolyl-(gamma-L-Glu)(n+1) + ADP + phosphate + H(+)</text>
        <dbReference type="Rhea" id="RHEA:51904"/>
        <dbReference type="Rhea" id="RHEA-COMP:13088"/>
        <dbReference type="Rhea" id="RHEA-COMP:14300"/>
        <dbReference type="ChEBI" id="CHEBI:15378"/>
        <dbReference type="ChEBI" id="CHEBI:29985"/>
        <dbReference type="ChEBI" id="CHEBI:30616"/>
        <dbReference type="ChEBI" id="CHEBI:43474"/>
        <dbReference type="ChEBI" id="CHEBI:134413"/>
        <dbReference type="ChEBI" id="CHEBI:456216"/>
        <dbReference type="EC" id="6.3.2.17"/>
    </reaction>
</comment>
<dbReference type="InterPro" id="IPR036565">
    <property type="entry name" value="Mur-like_cat_sf"/>
</dbReference>
<dbReference type="eggNOG" id="COG0285">
    <property type="taxonomic scope" value="Bacteria"/>
</dbReference>
<keyword evidence="9 22" id="KW-0436">Ligase</keyword>
<keyword evidence="14" id="KW-0289">Folate biosynthesis</keyword>
<evidence type="ECO:0000259" key="23">
    <source>
        <dbReference type="Pfam" id="PF02875"/>
    </source>
</evidence>
<comment type="cofactor">
    <cofactor evidence="1">
        <name>Mg(2+)</name>
        <dbReference type="ChEBI" id="CHEBI:18420"/>
    </cofactor>
</comment>
<comment type="caution">
    <text evidence="25">The sequence shown here is derived from an EMBL/GenBank/DDBJ whole genome shotgun (WGS) entry which is preliminary data.</text>
</comment>
<keyword evidence="26" id="KW-1185">Reference proteome</keyword>
<gene>
    <name evidence="25" type="ORF">DI53_2367</name>
</gene>
<dbReference type="InterPro" id="IPR013221">
    <property type="entry name" value="Mur_ligase_cen"/>
</dbReference>
<evidence type="ECO:0000256" key="12">
    <source>
        <dbReference type="ARBA" id="ARBA00022840"/>
    </source>
</evidence>
<proteinExistence type="inferred from homology"/>
<evidence type="ECO:0000256" key="7">
    <source>
        <dbReference type="ARBA" id="ARBA00013025"/>
    </source>
</evidence>
<dbReference type="PROSITE" id="PS01012">
    <property type="entry name" value="FOLYLPOLYGLU_SYNT_2"/>
    <property type="match status" value="1"/>
</dbReference>
<name>A0A0B8T3T9_9SPHI</name>
<dbReference type="PANTHER" id="PTHR11136:SF0">
    <property type="entry name" value="DIHYDROFOLATE SYNTHETASE-RELATED"/>
    <property type="match status" value="1"/>
</dbReference>
<keyword evidence="13" id="KW-0460">Magnesium</keyword>
<dbReference type="GO" id="GO:0046656">
    <property type="term" value="P:folic acid biosynthetic process"/>
    <property type="evidence" value="ECO:0007669"/>
    <property type="project" value="UniProtKB-KW"/>
</dbReference>
<evidence type="ECO:0000256" key="20">
    <source>
        <dbReference type="ARBA" id="ARBA00049035"/>
    </source>
</evidence>
<protein>
    <recommendedName>
        <fullName evidence="8">Dihydrofolate synthase/folylpolyglutamate synthase</fullName>
        <ecNumber evidence="6">6.3.2.12</ecNumber>
        <ecNumber evidence="7">6.3.2.17</ecNumber>
    </recommendedName>
    <alternativeName>
        <fullName evidence="17">Folylpoly-gamma-glutamate synthetase-dihydrofolate synthetase</fullName>
    </alternativeName>
    <alternativeName>
        <fullName evidence="15">Folylpolyglutamate synthetase</fullName>
    </alternativeName>
    <alternativeName>
        <fullName evidence="16">Tetrahydrofolylpolyglutamate synthase</fullName>
    </alternativeName>
</protein>
<dbReference type="InterPro" id="IPR001645">
    <property type="entry name" value="Folylpolyglutamate_synth"/>
</dbReference>
<dbReference type="FunFam" id="3.40.1190.10:FF:000011">
    <property type="entry name" value="Folylpolyglutamate synthase/dihydrofolate synthase"/>
    <property type="match status" value="1"/>
</dbReference>
<keyword evidence="12 22" id="KW-0067">ATP-binding</keyword>
<evidence type="ECO:0000256" key="1">
    <source>
        <dbReference type="ARBA" id="ARBA00001946"/>
    </source>
</evidence>
<accession>A0A0B8T3T9</accession>
<comment type="catalytic activity">
    <reaction evidence="20">
        <text>(6R)-5,10-methylenetetrahydrofolyl-(gamma-L-Glu)(n) + L-glutamate + ATP = (6R)-5,10-methylenetetrahydrofolyl-(gamma-L-Glu)(n+1) + ADP + phosphate + H(+)</text>
        <dbReference type="Rhea" id="RHEA:51912"/>
        <dbReference type="Rhea" id="RHEA-COMP:13257"/>
        <dbReference type="Rhea" id="RHEA-COMP:13258"/>
        <dbReference type="ChEBI" id="CHEBI:15378"/>
        <dbReference type="ChEBI" id="CHEBI:29985"/>
        <dbReference type="ChEBI" id="CHEBI:30616"/>
        <dbReference type="ChEBI" id="CHEBI:43474"/>
        <dbReference type="ChEBI" id="CHEBI:136572"/>
        <dbReference type="ChEBI" id="CHEBI:456216"/>
        <dbReference type="EC" id="6.3.2.17"/>
    </reaction>
</comment>
<dbReference type="Pfam" id="PF08245">
    <property type="entry name" value="Mur_ligase_M"/>
    <property type="match status" value="1"/>
</dbReference>
<evidence type="ECO:0000313" key="25">
    <source>
        <dbReference type="EMBL" id="KGE13838.1"/>
    </source>
</evidence>
<evidence type="ECO:0000256" key="6">
    <source>
        <dbReference type="ARBA" id="ARBA00013023"/>
    </source>
</evidence>
<evidence type="ECO:0000256" key="2">
    <source>
        <dbReference type="ARBA" id="ARBA00002714"/>
    </source>
</evidence>
<organism evidence="25 26">
    <name type="scientific">Sphingobacterium deserti</name>
    <dbReference type="NCBI Taxonomy" id="1229276"/>
    <lineage>
        <taxon>Bacteria</taxon>
        <taxon>Pseudomonadati</taxon>
        <taxon>Bacteroidota</taxon>
        <taxon>Sphingobacteriia</taxon>
        <taxon>Sphingobacteriales</taxon>
        <taxon>Sphingobacteriaceae</taxon>
        <taxon>Sphingobacterium</taxon>
    </lineage>
</organism>
<dbReference type="EC" id="6.3.2.12" evidence="6"/>
<dbReference type="InterPro" id="IPR004101">
    <property type="entry name" value="Mur_ligase_C"/>
</dbReference>
<sequence length="433" mass="47792">MKTYDEAIEYLYARLPMFTRDGASAIKKDVDNTLRFCSELGNPQQQFKSVHVAGTNGKGSTSHMLASIFACAGYKTGLYTSPHLVDFRERIRVNGQMIPKDEVLAFVSKNLSLIETIKPSFFEVTVALAFDYFAKEQVDIAIIEVGLGGRLDSTNVITPELCIITNIGLDHMNLLGDTIEEIAFEKAGIIKPAIPVIVSERNEEIARVFEQRASSLGAPLRFASEELNVVNTKQGKEGLLVDVLENKTGIKQSWTMQLSGLYQQRNLLGVLTAVDQLRFQGWAINDSDVLNGLLHVQENTGLQGRWQTLSSQPHIICDTGHNEDGIRAVVSNIKQVDYSRLHIVIGAMRDKDLHHMLPLLPTDAIYYFTSPAMPRALPARELKAAAAKYSFIGLAFDSVSQAVQAAKDNYQEGDLIFIGGSNFVVAEVLANNE</sequence>
<dbReference type="Proteomes" id="UP000031802">
    <property type="component" value="Unassembled WGS sequence"/>
</dbReference>
<evidence type="ECO:0000256" key="11">
    <source>
        <dbReference type="ARBA" id="ARBA00022741"/>
    </source>
</evidence>
<evidence type="ECO:0000256" key="16">
    <source>
        <dbReference type="ARBA" id="ARBA00030592"/>
    </source>
</evidence>
<dbReference type="EMBL" id="JJMU01000035">
    <property type="protein sequence ID" value="KGE13838.1"/>
    <property type="molecule type" value="Genomic_DNA"/>
</dbReference>
<keyword evidence="11 22" id="KW-0547">Nucleotide-binding</keyword>
<dbReference type="SUPFAM" id="SSF53244">
    <property type="entry name" value="MurD-like peptide ligases, peptide-binding domain"/>
    <property type="match status" value="1"/>
</dbReference>
<dbReference type="PATRIC" id="fig|1229276.3.peg.2430"/>
<evidence type="ECO:0000256" key="10">
    <source>
        <dbReference type="ARBA" id="ARBA00022723"/>
    </source>
</evidence>
<dbReference type="GO" id="GO:0008841">
    <property type="term" value="F:dihydrofolate synthase activity"/>
    <property type="evidence" value="ECO:0007669"/>
    <property type="project" value="UniProtKB-EC"/>
</dbReference>
<dbReference type="Pfam" id="PF02875">
    <property type="entry name" value="Mur_ligase_C"/>
    <property type="match status" value="1"/>
</dbReference>
<dbReference type="SUPFAM" id="SSF53623">
    <property type="entry name" value="MurD-like peptide ligases, catalytic domain"/>
    <property type="match status" value="1"/>
</dbReference>
<dbReference type="GO" id="GO:0004326">
    <property type="term" value="F:tetrahydrofolylpolyglutamate synthase activity"/>
    <property type="evidence" value="ECO:0007669"/>
    <property type="project" value="UniProtKB-EC"/>
</dbReference>
<dbReference type="STRING" id="1229276.DI53_2367"/>
<dbReference type="GO" id="GO:0046872">
    <property type="term" value="F:metal ion binding"/>
    <property type="evidence" value="ECO:0007669"/>
    <property type="project" value="UniProtKB-KW"/>
</dbReference>
<evidence type="ECO:0000256" key="14">
    <source>
        <dbReference type="ARBA" id="ARBA00022909"/>
    </source>
</evidence>
<comment type="function">
    <text evidence="2">Functions in two distinct reactions of the de novo folate biosynthetic pathway. Catalyzes the addition of a glutamate residue to dihydropteroate (7,8-dihydropteroate or H2Pte) to form dihydrofolate (7,8-dihydrofolate monoglutamate or H2Pte-Glu). Also catalyzes successive additions of L-glutamate to tetrahydrofolate or 10-formyltetrahydrofolate or 5,10-methylenetetrahydrofolate, leading to folylpolyglutamate derivatives.</text>
</comment>
<evidence type="ECO:0000256" key="18">
    <source>
        <dbReference type="ARBA" id="ARBA00047493"/>
    </source>
</evidence>
<dbReference type="NCBIfam" id="TIGR01499">
    <property type="entry name" value="folC"/>
    <property type="match status" value="1"/>
</dbReference>
<evidence type="ECO:0000256" key="22">
    <source>
        <dbReference type="PIRNR" id="PIRNR001563"/>
    </source>
</evidence>
<evidence type="ECO:0000256" key="9">
    <source>
        <dbReference type="ARBA" id="ARBA00022598"/>
    </source>
</evidence>
<comment type="similarity">
    <text evidence="5 22">Belongs to the folylpolyglutamate synthase family.</text>
</comment>
<comment type="pathway">
    <text evidence="4">Cofactor biosynthesis; tetrahydrofolylpolyglutamate biosynthesis.</text>
</comment>
<dbReference type="GO" id="GO:0005524">
    <property type="term" value="F:ATP binding"/>
    <property type="evidence" value="ECO:0007669"/>
    <property type="project" value="UniProtKB-KW"/>
</dbReference>
<dbReference type="OrthoDB" id="9809356at2"/>
<evidence type="ECO:0000256" key="3">
    <source>
        <dbReference type="ARBA" id="ARBA00004799"/>
    </source>
</evidence>
<feature type="domain" description="Mur ligase central" evidence="24">
    <location>
        <begin position="52"/>
        <end position="273"/>
    </location>
</feature>